<protein>
    <submittedName>
        <fullName evidence="1">Uncharacterized protein</fullName>
    </submittedName>
</protein>
<gene>
    <name evidence="1" type="ORF">SAMN06272739_1602</name>
</gene>
<keyword evidence="2" id="KW-1185">Reference proteome</keyword>
<dbReference type="AlphaFoldDB" id="A0A286GQE3"/>
<dbReference type="Proteomes" id="UP000219482">
    <property type="component" value="Unassembled WGS sequence"/>
</dbReference>
<organism evidence="1 2">
    <name type="scientific">Blastococcus haudaquaticus</name>
    <dbReference type="NCBI Taxonomy" id="1938745"/>
    <lineage>
        <taxon>Bacteria</taxon>
        <taxon>Bacillati</taxon>
        <taxon>Actinomycetota</taxon>
        <taxon>Actinomycetes</taxon>
        <taxon>Geodermatophilales</taxon>
        <taxon>Geodermatophilaceae</taxon>
        <taxon>Blastococcus</taxon>
    </lineage>
</organism>
<dbReference type="EMBL" id="OCNK01000002">
    <property type="protein sequence ID" value="SOD97743.1"/>
    <property type="molecule type" value="Genomic_DNA"/>
</dbReference>
<name>A0A286GQE3_9ACTN</name>
<evidence type="ECO:0000313" key="1">
    <source>
        <dbReference type="EMBL" id="SOD97743.1"/>
    </source>
</evidence>
<accession>A0A286GQE3</accession>
<dbReference type="RefSeq" id="WP_143278420.1">
    <property type="nucleotide sequence ID" value="NZ_OCNK01000002.1"/>
</dbReference>
<evidence type="ECO:0000313" key="2">
    <source>
        <dbReference type="Proteomes" id="UP000219482"/>
    </source>
</evidence>
<reference evidence="2" key="1">
    <citation type="submission" date="2017-09" db="EMBL/GenBank/DDBJ databases">
        <authorList>
            <person name="Varghese N."/>
            <person name="Submissions S."/>
        </authorList>
    </citation>
    <scope>NUCLEOTIDE SEQUENCE [LARGE SCALE GENOMIC DNA]</scope>
    <source>
        <strain evidence="2">DSM 44270</strain>
    </source>
</reference>
<sequence length="132" mass="14064">MPIPDLELTARLVGLPIPELWSRYTAVGGSCTPGELAEHIAGRSTWPSREDLFLAVALNDALLDESLSPLRPLAGFLENEPSGAPATVADLEALIARARQTRASARLTRRWAQEVRARLAAPMTPAVGEAAG</sequence>
<dbReference type="OrthoDB" id="4935951at2"/>
<proteinExistence type="predicted"/>